<dbReference type="EMBL" id="JACEEZ010000875">
    <property type="protein sequence ID" value="KAG0729738.1"/>
    <property type="molecule type" value="Genomic_DNA"/>
</dbReference>
<accession>A0A8J5CRE0</accession>
<comment type="caution">
    <text evidence="2">The sequence shown here is derived from an EMBL/GenBank/DDBJ whole genome shotgun (WGS) entry which is preliminary data.</text>
</comment>
<feature type="compositionally biased region" description="Acidic residues" evidence="1">
    <location>
        <begin position="28"/>
        <end position="38"/>
    </location>
</feature>
<dbReference type="Proteomes" id="UP000770661">
    <property type="component" value="Unassembled WGS sequence"/>
</dbReference>
<protein>
    <submittedName>
        <fullName evidence="2">Uncharacterized protein</fullName>
    </submittedName>
</protein>
<reference evidence="2" key="1">
    <citation type="submission" date="2020-07" db="EMBL/GenBank/DDBJ databases">
        <title>The High-quality genome of the commercially important snow crab, Chionoecetes opilio.</title>
        <authorList>
            <person name="Jeong J.-H."/>
            <person name="Ryu S."/>
        </authorList>
    </citation>
    <scope>NUCLEOTIDE SEQUENCE</scope>
    <source>
        <strain evidence="2">MADBK_172401_WGS</strain>
        <tissue evidence="2">Digestive gland</tissue>
    </source>
</reference>
<organism evidence="2 3">
    <name type="scientific">Chionoecetes opilio</name>
    <name type="common">Atlantic snow crab</name>
    <name type="synonym">Cancer opilio</name>
    <dbReference type="NCBI Taxonomy" id="41210"/>
    <lineage>
        <taxon>Eukaryota</taxon>
        <taxon>Metazoa</taxon>
        <taxon>Ecdysozoa</taxon>
        <taxon>Arthropoda</taxon>
        <taxon>Crustacea</taxon>
        <taxon>Multicrustacea</taxon>
        <taxon>Malacostraca</taxon>
        <taxon>Eumalacostraca</taxon>
        <taxon>Eucarida</taxon>
        <taxon>Decapoda</taxon>
        <taxon>Pleocyemata</taxon>
        <taxon>Brachyura</taxon>
        <taxon>Eubrachyura</taxon>
        <taxon>Majoidea</taxon>
        <taxon>Majidae</taxon>
        <taxon>Chionoecetes</taxon>
    </lineage>
</organism>
<feature type="region of interest" description="Disordered" evidence="1">
    <location>
        <begin position="1"/>
        <end position="55"/>
    </location>
</feature>
<keyword evidence="3" id="KW-1185">Reference proteome</keyword>
<proteinExistence type="predicted"/>
<evidence type="ECO:0000256" key="1">
    <source>
        <dbReference type="SAM" id="MobiDB-lite"/>
    </source>
</evidence>
<evidence type="ECO:0000313" key="2">
    <source>
        <dbReference type="EMBL" id="KAG0729738.1"/>
    </source>
</evidence>
<sequence>MEGSCPSTTGARQPVKRALYTDTSSDTSSDESDTDESEPVLPEPELNEDEATSSSVKDLQVGDYILVKFKPKKKAHVHYVGMVLEKADTQWDVIYYRKADVPHDQDSTRVVAFKQPDRREVLATDVEDIVMKLKLKEARKSVILFPNVFKGMLIRPPVVLSDLRSN</sequence>
<gene>
    <name evidence="2" type="ORF">GWK47_029747</name>
</gene>
<feature type="compositionally biased region" description="Polar residues" evidence="1">
    <location>
        <begin position="1"/>
        <end position="11"/>
    </location>
</feature>
<evidence type="ECO:0000313" key="3">
    <source>
        <dbReference type="Proteomes" id="UP000770661"/>
    </source>
</evidence>
<name>A0A8J5CRE0_CHIOP</name>
<dbReference type="AlphaFoldDB" id="A0A8J5CRE0"/>